<proteinExistence type="predicted"/>
<dbReference type="Gene3D" id="1.10.10.10">
    <property type="entry name" value="Winged helix-like DNA-binding domain superfamily/Winged helix DNA-binding domain"/>
    <property type="match status" value="1"/>
</dbReference>
<dbReference type="InterPro" id="IPR001845">
    <property type="entry name" value="HTH_ArsR_DNA-bd_dom"/>
</dbReference>
<dbReference type="Proteomes" id="UP001302329">
    <property type="component" value="Unassembled WGS sequence"/>
</dbReference>
<feature type="compositionally biased region" description="Low complexity" evidence="1">
    <location>
        <begin position="1"/>
        <end position="10"/>
    </location>
</feature>
<keyword evidence="4" id="KW-1185">Reference proteome</keyword>
<feature type="region of interest" description="Disordered" evidence="1">
    <location>
        <begin position="1"/>
        <end position="24"/>
    </location>
</feature>
<dbReference type="PANTHER" id="PTHR38600:SF2">
    <property type="entry name" value="SLL0088 PROTEIN"/>
    <property type="match status" value="1"/>
</dbReference>
<evidence type="ECO:0000313" key="3">
    <source>
        <dbReference type="EMBL" id="MEA5443568.1"/>
    </source>
</evidence>
<dbReference type="SUPFAM" id="SSF46785">
    <property type="entry name" value="Winged helix' DNA-binding domain"/>
    <property type="match status" value="1"/>
</dbReference>
<dbReference type="CDD" id="cd00090">
    <property type="entry name" value="HTH_ARSR"/>
    <property type="match status" value="1"/>
</dbReference>
<organism evidence="3 4">
    <name type="scientific">Cyanobium gracile UHCC 0281</name>
    <dbReference type="NCBI Taxonomy" id="3110309"/>
    <lineage>
        <taxon>Bacteria</taxon>
        <taxon>Bacillati</taxon>
        <taxon>Cyanobacteriota</taxon>
        <taxon>Cyanophyceae</taxon>
        <taxon>Synechococcales</taxon>
        <taxon>Prochlorococcaceae</taxon>
        <taxon>Cyanobium</taxon>
    </lineage>
</organism>
<dbReference type="PANTHER" id="PTHR38600">
    <property type="entry name" value="TRANSCRIPTIONAL REGULATORY PROTEIN"/>
    <property type="match status" value="1"/>
</dbReference>
<name>A0ABU5SYT8_9CYAN</name>
<dbReference type="NCBIfam" id="TIGR02702">
    <property type="entry name" value="SufR_cyano"/>
    <property type="match status" value="1"/>
</dbReference>
<dbReference type="InterPro" id="IPR011991">
    <property type="entry name" value="ArsR-like_HTH"/>
</dbReference>
<gene>
    <name evidence="3" type="primary">sufR</name>
    <name evidence="3" type="ORF">VB739_13485</name>
</gene>
<sequence length="241" mass="26217">MSAPAQSSSPPAGPAEGAHPTREAALSVLLREGEATASQLAESLGVSVQAMRRHLRSLEDDGLVEASPSHEGPGRPSNRWRLTTQGQGRFPDGSENFALGLLHTLTESLPADTLELVLRQQAEEKAADYRRLIGSGPLSLRLERLVELRRKEGYVAECRPDDAPAANDDTPAWVISEFHCSVMRIAEQYPVVCDQELRLIRHTFPDCAVERVHWRLEGGHSCGFRIAPVAENPVPAGPVAP</sequence>
<evidence type="ECO:0000313" key="4">
    <source>
        <dbReference type="Proteomes" id="UP001302329"/>
    </source>
</evidence>
<reference evidence="3 4" key="1">
    <citation type="submission" date="2023-12" db="EMBL/GenBank/DDBJ databases">
        <title>Baltic Sea Cyanobacteria.</title>
        <authorList>
            <person name="Delbaje E."/>
            <person name="Fewer D.P."/>
            <person name="Shishido T.K."/>
        </authorList>
    </citation>
    <scope>NUCLEOTIDE SEQUENCE [LARGE SCALE GENOMIC DNA]</scope>
    <source>
        <strain evidence="3 4">UHCC 0281</strain>
    </source>
</reference>
<evidence type="ECO:0000259" key="2">
    <source>
        <dbReference type="SMART" id="SM00418"/>
    </source>
</evidence>
<dbReference type="InterPro" id="IPR014075">
    <property type="entry name" value="SUF_FeS_clus_asmb_SufR_cyano"/>
</dbReference>
<dbReference type="InterPro" id="IPR036388">
    <property type="entry name" value="WH-like_DNA-bd_sf"/>
</dbReference>
<evidence type="ECO:0000256" key="1">
    <source>
        <dbReference type="SAM" id="MobiDB-lite"/>
    </source>
</evidence>
<dbReference type="Pfam" id="PF12840">
    <property type="entry name" value="HTH_20"/>
    <property type="match status" value="1"/>
</dbReference>
<comment type="caution">
    <text evidence="3">The sequence shown here is derived from an EMBL/GenBank/DDBJ whole genome shotgun (WGS) entry which is preliminary data.</text>
</comment>
<dbReference type="RefSeq" id="WP_323357550.1">
    <property type="nucleotide sequence ID" value="NZ_JAYGHY010000055.1"/>
</dbReference>
<feature type="domain" description="HTH arsR-type" evidence="2">
    <location>
        <begin position="16"/>
        <end position="119"/>
    </location>
</feature>
<protein>
    <submittedName>
        <fullName evidence="3">Iron-sulfur cluster biosynthesis transcriptional regulator SufR</fullName>
    </submittedName>
</protein>
<dbReference type="EMBL" id="JAYGHY010000055">
    <property type="protein sequence ID" value="MEA5443568.1"/>
    <property type="molecule type" value="Genomic_DNA"/>
</dbReference>
<accession>A0ABU5SYT8</accession>
<dbReference type="SMART" id="SM00418">
    <property type="entry name" value="HTH_ARSR"/>
    <property type="match status" value="1"/>
</dbReference>
<dbReference type="InterPro" id="IPR036390">
    <property type="entry name" value="WH_DNA-bd_sf"/>
</dbReference>